<dbReference type="InterPro" id="IPR012349">
    <property type="entry name" value="Split_barrel_FMN-bd"/>
</dbReference>
<evidence type="ECO:0000313" key="1">
    <source>
        <dbReference type="EMBL" id="MBB4964639.1"/>
    </source>
</evidence>
<protein>
    <recommendedName>
        <fullName evidence="3">Pyridoxamine 5'-phosphate oxidase family protein</fullName>
    </recommendedName>
</protein>
<dbReference type="RefSeq" id="WP_184667793.1">
    <property type="nucleotide sequence ID" value="NZ_BAABAI010000031.1"/>
</dbReference>
<keyword evidence="2" id="KW-1185">Reference proteome</keyword>
<sequence length="254" mass="27000">MSDPYRYPEDDWTRPSPNRSASLVGYDKALVHSILDRAYVASVAFIAPGTTGHPGDHAVALPKLYGRDGDSLYLHGSSESRLNVLARAGGPAGFPVCVTVFHVDALVIGRGAINHGVSYRSVVAYGRVSEVTDPEAKKAALATILDHVVPGSSRTSRPPDDTELGFVAVLRFDVELASAKVRTGGPDTRPEDWHSTNWAGIVPVGEVYGPPISAVDLAPGIVAPDHLHYLTEIRSHGNLGVLPPPPHRSKTGRG</sequence>
<comment type="caution">
    <text evidence="1">The sequence shown here is derived from an EMBL/GenBank/DDBJ whole genome shotgun (WGS) entry which is preliminary data.</text>
</comment>
<accession>A0A7W7WUU8</accession>
<dbReference type="Proteomes" id="UP000542674">
    <property type="component" value="Unassembled WGS sequence"/>
</dbReference>
<evidence type="ECO:0008006" key="3">
    <source>
        <dbReference type="Google" id="ProtNLM"/>
    </source>
</evidence>
<dbReference type="PANTHER" id="PTHR34071">
    <property type="entry name" value="5-NITROIMIDAZOLE ANTIBIOTICS RESISTANCE PROTEIN, NIMA-FAMILY-RELATED PROTEIN-RELATED"/>
    <property type="match status" value="1"/>
</dbReference>
<organism evidence="1 2">
    <name type="scientific">Saccharothrix violaceirubra</name>
    <dbReference type="NCBI Taxonomy" id="413306"/>
    <lineage>
        <taxon>Bacteria</taxon>
        <taxon>Bacillati</taxon>
        <taxon>Actinomycetota</taxon>
        <taxon>Actinomycetes</taxon>
        <taxon>Pseudonocardiales</taxon>
        <taxon>Pseudonocardiaceae</taxon>
        <taxon>Saccharothrix</taxon>
    </lineage>
</organism>
<evidence type="ECO:0000313" key="2">
    <source>
        <dbReference type="Proteomes" id="UP000542674"/>
    </source>
</evidence>
<gene>
    <name evidence="1" type="ORF">F4559_001998</name>
</gene>
<dbReference type="InterPro" id="IPR024747">
    <property type="entry name" value="Pyridox_Oxase-rel"/>
</dbReference>
<dbReference type="PANTHER" id="PTHR34071:SF2">
    <property type="entry name" value="FLAVIN-NUCLEOTIDE-BINDING PROTEIN"/>
    <property type="match status" value="1"/>
</dbReference>
<name>A0A7W7WUU8_9PSEU</name>
<dbReference type="Pfam" id="PF12900">
    <property type="entry name" value="Pyridox_ox_2"/>
    <property type="match status" value="1"/>
</dbReference>
<dbReference type="SUPFAM" id="SSF50475">
    <property type="entry name" value="FMN-binding split barrel"/>
    <property type="match status" value="1"/>
</dbReference>
<dbReference type="AlphaFoldDB" id="A0A7W7WUU8"/>
<dbReference type="Gene3D" id="2.30.110.10">
    <property type="entry name" value="Electron Transport, Fmn-binding Protein, Chain A"/>
    <property type="match status" value="1"/>
</dbReference>
<dbReference type="EMBL" id="JACHJS010000001">
    <property type="protein sequence ID" value="MBB4964639.1"/>
    <property type="molecule type" value="Genomic_DNA"/>
</dbReference>
<proteinExistence type="predicted"/>
<reference evidence="1 2" key="1">
    <citation type="submission" date="2020-08" db="EMBL/GenBank/DDBJ databases">
        <title>Sequencing the genomes of 1000 actinobacteria strains.</title>
        <authorList>
            <person name="Klenk H.-P."/>
        </authorList>
    </citation>
    <scope>NUCLEOTIDE SEQUENCE [LARGE SCALE GENOMIC DNA]</scope>
    <source>
        <strain evidence="1 2">DSM 45084</strain>
    </source>
</reference>